<accession>A0A812K3A9</accession>
<dbReference type="Pfam" id="PF00069">
    <property type="entry name" value="Pkinase"/>
    <property type="match status" value="1"/>
</dbReference>
<feature type="region of interest" description="Disordered" evidence="1">
    <location>
        <begin position="892"/>
        <end position="911"/>
    </location>
</feature>
<dbReference type="InterPro" id="IPR001660">
    <property type="entry name" value="SAM"/>
</dbReference>
<feature type="region of interest" description="Disordered" evidence="1">
    <location>
        <begin position="1155"/>
        <end position="1176"/>
    </location>
</feature>
<name>A0A812K3A9_9DINO</name>
<feature type="domain" description="SAM" evidence="3">
    <location>
        <begin position="983"/>
        <end position="1052"/>
    </location>
</feature>
<dbReference type="PROSITE" id="PS00108">
    <property type="entry name" value="PROTEIN_KINASE_ST"/>
    <property type="match status" value="1"/>
</dbReference>
<keyword evidence="5" id="KW-1185">Reference proteome</keyword>
<organism evidence="4 5">
    <name type="scientific">Symbiodinium natans</name>
    <dbReference type="NCBI Taxonomy" id="878477"/>
    <lineage>
        <taxon>Eukaryota</taxon>
        <taxon>Sar</taxon>
        <taxon>Alveolata</taxon>
        <taxon>Dinophyceae</taxon>
        <taxon>Suessiales</taxon>
        <taxon>Symbiodiniaceae</taxon>
        <taxon>Symbiodinium</taxon>
    </lineage>
</organism>
<protein>
    <submittedName>
        <fullName evidence="4">CRK6 protein</fullName>
    </submittedName>
</protein>
<dbReference type="SUPFAM" id="SSF56112">
    <property type="entry name" value="Protein kinase-like (PK-like)"/>
    <property type="match status" value="1"/>
</dbReference>
<feature type="region of interest" description="Disordered" evidence="1">
    <location>
        <begin position="832"/>
        <end position="886"/>
    </location>
</feature>
<feature type="region of interest" description="Disordered" evidence="1">
    <location>
        <begin position="313"/>
        <end position="366"/>
    </location>
</feature>
<dbReference type="SMART" id="SM00220">
    <property type="entry name" value="S_TKc"/>
    <property type="match status" value="1"/>
</dbReference>
<comment type="caution">
    <text evidence="4">The sequence shown here is derived from an EMBL/GenBank/DDBJ whole genome shotgun (WGS) entry which is preliminary data.</text>
</comment>
<evidence type="ECO:0000256" key="1">
    <source>
        <dbReference type="SAM" id="MobiDB-lite"/>
    </source>
</evidence>
<dbReference type="OrthoDB" id="73680at2759"/>
<dbReference type="InterPro" id="IPR011009">
    <property type="entry name" value="Kinase-like_dom_sf"/>
</dbReference>
<dbReference type="PANTHER" id="PTHR27006">
    <property type="entry name" value="PROMASTIGOTE SURFACE ANTIGEN PROTEIN PSA"/>
    <property type="match status" value="1"/>
</dbReference>
<dbReference type="Proteomes" id="UP000604046">
    <property type="component" value="Unassembled WGS sequence"/>
</dbReference>
<dbReference type="Gene3D" id="2.60.220.30">
    <property type="match status" value="1"/>
</dbReference>
<dbReference type="SMART" id="SM00454">
    <property type="entry name" value="SAM"/>
    <property type="match status" value="1"/>
</dbReference>
<sequence length="1831" mass="202043">MSMRNSDPNMGHGNLSAKGPSGQNMGMAALQETASFESSKSFKSSSARAAAALGPCGEDLVQGLPPDDLWCKLTVSGVELNMLGVTDVFSTIKSAITTGSACFGGYCSPCMGVKPGDPFKFMLDIGVDGACTSSDSFMAEFNLFAALQLCIGGALGDIVNKIGWRICKELGRLKYFPFINKMHFTLGLPIPLPPPLGVRANMESNLNLGDLTDAVFNHCAGLGSGEYRCLKDFYNARGTTSIRVTVDMLIGVEIDLWVYKITIGKWLQVVDHRVQEHDNSRELAKNSPSSSRTLCGKAWSGVSCDARSGDLGHRANEDHNGASDDFEVYRPTRRRRSRRRRRRGGDSRRRRSQRRRSRRRRNSRELCVKREDADSGWGMNLELPCQTDNDNLGVIVPIGSSSRNSKCWMPDEPVKCSSTSGNKGERLGAFACKLLPLLRCFDAHGDTFEVYEGDRGRWCARRTDGSGGWGLDLALDCTPTGEVLDWTTKTLTIGPSGRKTKCVMAEEALECDADAGDPHKRANKDHVHAPDYFYISVLDDGYVCADRMDSSHGWGMDLKIHCKARDKVQTKVDIHLGASGGNHIKCKPVNRALDCPPYAADPGYRLGNDEHGDTFVVYYINDEQLKPVESRFESLDVGRALGVHFLSRRLAPASWKVVPLPRVKLVDPRSIMPVSVPSATKIPIQGVALGDFADSVNFEYGEEKLSQHHYDREALAKLPARIWIPELGEMPCERVTGFQMVRVINSELAKQLVLLVLFLDAEGRRRYQFGENHLATQLLSEEQRKKVNFIGGPVVILKNTRFSVLKCDNPMDLSLADLHRWTKAVPNFHVPGRPAPIARPLRQGPSPFQTQGGLAKPSGARMDPRQLASPASFPSLPKPKAAKPVHPLPKRRVAPKMQCPPQSPPGLKLQLEDPEDQQLGHLSSGLSMAATASALSVASDFEASSVSAASECPPSPACSSKAPETLQSFAETATFQESTPADWSVERVASWLASLDNAAGTWDRYVDSFRENQISGKALRSLTMEELRDDLDIKAFGPRKVIMAEIQKLFITGQCKTLARPAAGDHPASHMYRLGNARALQEAQDPGADAPEDSIGEAHSQLHNVTFEFTAAHIGDDSIYSNTLLDFRNAPLIDTTRVDLLDEFLCLENAGNSKKRANEKKVAEPQLGRPGDKQAEQDEIAHEMADLAVLLPLVAEHVERLTQARRSQGKTIEHQLACWLDNFMAKWGSQQLRSEQAEEVDLAYVVQCTENWAEGRMVAEGAHCKVYMGVHRDGEDAGGAFAVKRLLCQDDDAESRRNLERMYRAEIDTLTRITHPNIICLLGYSKGQEDMVLIYEFGEQGSLEKALQEDTLAAKLNWALRVRIAHGILAGVRHLHEQQLYHRDVKPGNIVLMEDFTPKLSDFGLSRSFQQAESDEVPEGTAEFMCPRYASTRKFDEKSEVYAIGITVLQMATGKTDMISGAPALMDLLDEMEMDPDQAWASICEARDRRPHFNKGLRPLVEALSDMAVYLRCKEPYGNIPKHQMPQAASELAASVASEARCGHSGVNVLDISEGLQISLRSGDVAVLRDAVLMVTTAETYERHGLDVEVLAKGQVPLQIPLPEKSVVLGPLLELRPHGVHFEEPVLLVFPVCVGATKVWRSDANGWEEVADVRFSAGHAILHLEHFCQVVAGALEPVREPVKIKGYMKAQAAKWAITHVSCENCTRLLAKHLADIDSLEGYRPCEPLFKNATYSHKQFLELSWPDSSDNVSAEPGILDFEKFPIVSTFAWLVPSPPDVELRLRGKDGDEVIRRALRCPAGRVPLLSNFDDRCSRPWILQVAACCCLMLLA</sequence>
<evidence type="ECO:0000259" key="3">
    <source>
        <dbReference type="PROSITE" id="PS50105"/>
    </source>
</evidence>
<feature type="region of interest" description="Disordered" evidence="1">
    <location>
        <begin position="1"/>
        <end position="24"/>
    </location>
</feature>
<dbReference type="GO" id="GO:0005524">
    <property type="term" value="F:ATP binding"/>
    <property type="evidence" value="ECO:0007669"/>
    <property type="project" value="InterPro"/>
</dbReference>
<reference evidence="4" key="1">
    <citation type="submission" date="2021-02" db="EMBL/GenBank/DDBJ databases">
        <authorList>
            <person name="Dougan E. K."/>
            <person name="Rhodes N."/>
            <person name="Thang M."/>
            <person name="Chan C."/>
        </authorList>
    </citation>
    <scope>NUCLEOTIDE SEQUENCE</scope>
</reference>
<feature type="compositionally biased region" description="Basic residues" evidence="1">
    <location>
        <begin position="331"/>
        <end position="362"/>
    </location>
</feature>
<dbReference type="Gene3D" id="1.10.510.10">
    <property type="entry name" value="Transferase(Phosphotransferase) domain 1"/>
    <property type="match status" value="1"/>
</dbReference>
<dbReference type="SUPFAM" id="SSF47769">
    <property type="entry name" value="SAM/Pointed domain"/>
    <property type="match status" value="1"/>
</dbReference>
<dbReference type="Pfam" id="PF00536">
    <property type="entry name" value="SAM_1"/>
    <property type="match status" value="1"/>
</dbReference>
<dbReference type="EMBL" id="CAJNDS010000569">
    <property type="protein sequence ID" value="CAE7219461.1"/>
    <property type="molecule type" value="Genomic_DNA"/>
</dbReference>
<dbReference type="InterPro" id="IPR008271">
    <property type="entry name" value="Ser/Thr_kinase_AS"/>
</dbReference>
<dbReference type="GO" id="GO:0004672">
    <property type="term" value="F:protein kinase activity"/>
    <property type="evidence" value="ECO:0007669"/>
    <property type="project" value="InterPro"/>
</dbReference>
<dbReference type="Gene3D" id="1.10.150.50">
    <property type="entry name" value="Transcription Factor, Ets-1"/>
    <property type="match status" value="1"/>
</dbReference>
<evidence type="ECO:0000313" key="5">
    <source>
        <dbReference type="Proteomes" id="UP000604046"/>
    </source>
</evidence>
<evidence type="ECO:0000313" key="4">
    <source>
        <dbReference type="EMBL" id="CAE7219461.1"/>
    </source>
</evidence>
<dbReference type="InterPro" id="IPR013761">
    <property type="entry name" value="SAM/pointed_sf"/>
</dbReference>
<feature type="compositionally biased region" description="Basic and acidic residues" evidence="1">
    <location>
        <begin position="313"/>
        <end position="330"/>
    </location>
</feature>
<feature type="domain" description="Protein kinase" evidence="2">
    <location>
        <begin position="1252"/>
        <end position="1511"/>
    </location>
</feature>
<evidence type="ECO:0000259" key="2">
    <source>
        <dbReference type="PROSITE" id="PS50011"/>
    </source>
</evidence>
<dbReference type="InterPro" id="IPR000719">
    <property type="entry name" value="Prot_kinase_dom"/>
</dbReference>
<dbReference type="PROSITE" id="PS50011">
    <property type="entry name" value="PROTEIN_KINASE_DOM"/>
    <property type="match status" value="1"/>
</dbReference>
<proteinExistence type="predicted"/>
<dbReference type="PROSITE" id="PS50105">
    <property type="entry name" value="SAM_DOMAIN"/>
    <property type="match status" value="1"/>
</dbReference>
<gene>
    <name evidence="4" type="primary">CRK6</name>
    <name evidence="4" type="ORF">SNAT2548_LOCUS7958</name>
</gene>